<feature type="coiled-coil region" evidence="11">
    <location>
        <begin position="237"/>
        <end position="267"/>
    </location>
</feature>
<evidence type="ECO:0000256" key="2">
    <source>
        <dbReference type="ARBA" id="ARBA00022723"/>
    </source>
</evidence>
<dbReference type="RefSeq" id="XP_015595700.1">
    <property type="nucleotide sequence ID" value="XM_015740214.2"/>
</dbReference>
<evidence type="ECO:0000256" key="9">
    <source>
        <dbReference type="PROSITE-ProRule" id="PRU00023"/>
    </source>
</evidence>
<dbReference type="SMART" id="SM00248">
    <property type="entry name" value="ANK"/>
    <property type="match status" value="3"/>
</dbReference>
<dbReference type="GeneID" id="107267972"/>
<dbReference type="InterPro" id="IPR052452">
    <property type="entry name" value="Ankyrin-MYND_dom_contain_2"/>
</dbReference>
<dbReference type="PANTHER" id="PTHR24150:SF8">
    <property type="entry name" value="ANKYRIN REPEAT AND MYND DOMAIN-CONTAINING PROTEIN 2"/>
    <property type="match status" value="1"/>
</dbReference>
<keyword evidence="7" id="KW-0969">Cilium</keyword>
<evidence type="ECO:0000313" key="13">
    <source>
        <dbReference type="Proteomes" id="UP000694920"/>
    </source>
</evidence>
<dbReference type="Gene3D" id="1.25.40.20">
    <property type="entry name" value="Ankyrin repeat-containing domain"/>
    <property type="match status" value="1"/>
</dbReference>
<dbReference type="PROSITE" id="PS50297">
    <property type="entry name" value="ANK_REP_REGION"/>
    <property type="match status" value="2"/>
</dbReference>
<evidence type="ECO:0000256" key="5">
    <source>
        <dbReference type="ARBA" id="ARBA00022833"/>
    </source>
</evidence>
<keyword evidence="3" id="KW-0677">Repeat</keyword>
<dbReference type="PROSITE" id="PS50865">
    <property type="entry name" value="ZF_MYND_2"/>
    <property type="match status" value="1"/>
</dbReference>
<keyword evidence="13" id="KW-1185">Reference proteome</keyword>
<keyword evidence="5" id="KW-0862">Zinc</keyword>
<dbReference type="Proteomes" id="UP000694920">
    <property type="component" value="Unplaced"/>
</dbReference>
<comment type="subcellular location">
    <subcellularLocation>
        <location evidence="1">Cell projection</location>
        <location evidence="1">Cilium</location>
    </subcellularLocation>
</comment>
<organism evidence="13 14">
    <name type="scientific">Cephus cinctus</name>
    <name type="common">Wheat stem sawfly</name>
    <dbReference type="NCBI Taxonomy" id="211228"/>
    <lineage>
        <taxon>Eukaryota</taxon>
        <taxon>Metazoa</taxon>
        <taxon>Ecdysozoa</taxon>
        <taxon>Arthropoda</taxon>
        <taxon>Hexapoda</taxon>
        <taxon>Insecta</taxon>
        <taxon>Pterygota</taxon>
        <taxon>Neoptera</taxon>
        <taxon>Endopterygota</taxon>
        <taxon>Hymenoptera</taxon>
        <taxon>Cephoidea</taxon>
        <taxon>Cephidae</taxon>
        <taxon>Cephus</taxon>
    </lineage>
</organism>
<keyword evidence="4 10" id="KW-0863">Zinc-finger</keyword>
<dbReference type="PROSITE" id="PS50088">
    <property type="entry name" value="ANK_REPEAT"/>
    <property type="match status" value="2"/>
</dbReference>
<evidence type="ECO:0000313" key="14">
    <source>
        <dbReference type="RefSeq" id="XP_015595700.1"/>
    </source>
</evidence>
<dbReference type="Pfam" id="PF12796">
    <property type="entry name" value="Ank_2"/>
    <property type="match status" value="1"/>
</dbReference>
<dbReference type="PANTHER" id="PTHR24150">
    <property type="entry name" value="ANKYRIN REPEAT AND MYND DOMAIN-CONTAINING PROTEIN 2"/>
    <property type="match status" value="1"/>
</dbReference>
<reference evidence="14 15" key="1">
    <citation type="submission" date="2025-04" db="UniProtKB">
        <authorList>
            <consortium name="RefSeq"/>
        </authorList>
    </citation>
    <scope>IDENTIFICATION</scope>
</reference>
<proteinExistence type="predicted"/>
<evidence type="ECO:0000256" key="4">
    <source>
        <dbReference type="ARBA" id="ARBA00022771"/>
    </source>
</evidence>
<dbReference type="CDD" id="cd23020">
    <property type="entry name" value="zf-HIT"/>
    <property type="match status" value="1"/>
</dbReference>
<gene>
    <name evidence="14 15" type="primary">LOC107267972</name>
</gene>
<keyword evidence="11" id="KW-0175">Coiled coil</keyword>
<evidence type="ECO:0000313" key="15">
    <source>
        <dbReference type="RefSeq" id="XP_015595718.1"/>
    </source>
</evidence>
<dbReference type="AlphaFoldDB" id="A0AAJ7BVV7"/>
<keyword evidence="8" id="KW-0966">Cell projection</keyword>
<feature type="domain" description="MYND-type" evidence="12">
    <location>
        <begin position="337"/>
        <end position="374"/>
    </location>
</feature>
<dbReference type="InterPro" id="IPR002110">
    <property type="entry name" value="Ankyrin_rpt"/>
</dbReference>
<evidence type="ECO:0000256" key="7">
    <source>
        <dbReference type="ARBA" id="ARBA00023069"/>
    </source>
</evidence>
<dbReference type="RefSeq" id="XP_015595718.1">
    <property type="nucleotide sequence ID" value="XM_015740232.1"/>
</dbReference>
<feature type="repeat" description="ANK" evidence="9">
    <location>
        <begin position="78"/>
        <end position="110"/>
    </location>
</feature>
<evidence type="ECO:0000256" key="11">
    <source>
        <dbReference type="SAM" id="Coils"/>
    </source>
</evidence>
<dbReference type="Gene3D" id="6.10.140.2220">
    <property type="match status" value="1"/>
</dbReference>
<dbReference type="SUPFAM" id="SSF144232">
    <property type="entry name" value="HIT/MYND zinc finger-like"/>
    <property type="match status" value="1"/>
</dbReference>
<dbReference type="GO" id="GO:0008270">
    <property type="term" value="F:zinc ion binding"/>
    <property type="evidence" value="ECO:0007669"/>
    <property type="project" value="UniProtKB-KW"/>
</dbReference>
<dbReference type="PROSITE" id="PS01360">
    <property type="entry name" value="ZF_MYND_1"/>
    <property type="match status" value="1"/>
</dbReference>
<evidence type="ECO:0000259" key="12">
    <source>
        <dbReference type="PROSITE" id="PS50865"/>
    </source>
</evidence>
<keyword evidence="6 9" id="KW-0040">ANK repeat</keyword>
<dbReference type="KEGG" id="ccin:107267972"/>
<feature type="repeat" description="ANK" evidence="9">
    <location>
        <begin position="44"/>
        <end position="76"/>
    </location>
</feature>
<sequence length="408" mass="45596">MAPATESLTDLQKEIFTKISNNEVAELKTLLTANKMKMDFVDENGMSPLQHACYKGNKEIVQMLLDQGADVNSCQHEHGYTALHFAALSGNAELCHLLMSYGARLTATNSVGRTPAQMAAFVGNHNCVATINNFIPKADIDYYIKPQGLQTEPMLLPHLADSFHKFIMEVNVHPVRVAINLQKCPGLLENLVKVQKVLEAMRHREMTRGVETNEVMAFKYHYLSCVTAEIIKCQKRQEAMKAERSDKEKINDEAEEKKSDAVELLVRKFLKCSKTDGNPEYQEAFLREAVREFPFRESTIFRQMVATLAGSDPPSAVSVVSAAINGQRGFSDNLQVCVTCGEEKATKKCSKCKAVQYCDRECQRLHWFMHKKACARLGQSSNNVKLSDADKVQIGNAVSSRLQNLAVN</sequence>
<dbReference type="Pfam" id="PF01753">
    <property type="entry name" value="zf-MYND"/>
    <property type="match status" value="1"/>
</dbReference>
<protein>
    <submittedName>
        <fullName evidence="14 15">Ankyrin repeat and MYND domain-containing protein 2</fullName>
    </submittedName>
</protein>
<evidence type="ECO:0000256" key="1">
    <source>
        <dbReference type="ARBA" id="ARBA00004138"/>
    </source>
</evidence>
<evidence type="ECO:0000256" key="6">
    <source>
        <dbReference type="ARBA" id="ARBA00023043"/>
    </source>
</evidence>
<dbReference type="SUPFAM" id="SSF48403">
    <property type="entry name" value="Ankyrin repeat"/>
    <property type="match status" value="1"/>
</dbReference>
<dbReference type="InterPro" id="IPR036770">
    <property type="entry name" value="Ankyrin_rpt-contain_sf"/>
</dbReference>
<name>A0AAJ7BVV7_CEPCN</name>
<accession>A0AAJ7BVV7</accession>
<evidence type="ECO:0000256" key="8">
    <source>
        <dbReference type="ARBA" id="ARBA00023273"/>
    </source>
</evidence>
<keyword evidence="2" id="KW-0479">Metal-binding</keyword>
<dbReference type="FunFam" id="1.25.40.20:FF:000182">
    <property type="entry name" value="Ankyrin repeat and MYND domain containing 2a"/>
    <property type="match status" value="1"/>
</dbReference>
<evidence type="ECO:0000256" key="3">
    <source>
        <dbReference type="ARBA" id="ARBA00022737"/>
    </source>
</evidence>
<evidence type="ECO:0000256" key="10">
    <source>
        <dbReference type="PROSITE-ProRule" id="PRU00134"/>
    </source>
</evidence>
<dbReference type="GO" id="GO:0005929">
    <property type="term" value="C:cilium"/>
    <property type="evidence" value="ECO:0007669"/>
    <property type="project" value="UniProtKB-SubCell"/>
</dbReference>
<dbReference type="InterPro" id="IPR002893">
    <property type="entry name" value="Znf_MYND"/>
</dbReference>